<feature type="compositionally biased region" description="Basic and acidic residues" evidence="1">
    <location>
        <begin position="167"/>
        <end position="179"/>
    </location>
</feature>
<organism evidence="2 3">
    <name type="scientific">Seonamhaeicola aphaedonensis</name>
    <dbReference type="NCBI Taxonomy" id="1461338"/>
    <lineage>
        <taxon>Bacteria</taxon>
        <taxon>Pseudomonadati</taxon>
        <taxon>Bacteroidota</taxon>
        <taxon>Flavobacteriia</taxon>
        <taxon>Flavobacteriales</taxon>
        <taxon>Flavobacteriaceae</taxon>
    </lineage>
</organism>
<comment type="caution">
    <text evidence="2">The sequence shown here is derived from an EMBL/GenBank/DDBJ whole genome shotgun (WGS) entry which is preliminary data.</text>
</comment>
<proteinExistence type="predicted"/>
<dbReference type="InterPro" id="IPR011990">
    <property type="entry name" value="TPR-like_helical_dom_sf"/>
</dbReference>
<keyword evidence="3" id="KW-1185">Reference proteome</keyword>
<evidence type="ECO:0000313" key="2">
    <source>
        <dbReference type="EMBL" id="RED48839.1"/>
    </source>
</evidence>
<reference evidence="2 3" key="1">
    <citation type="submission" date="2018-07" db="EMBL/GenBank/DDBJ databases">
        <title>Genomic Encyclopedia of Type Strains, Phase III (KMG-III): the genomes of soil and plant-associated and newly described type strains.</title>
        <authorList>
            <person name="Whitman W."/>
        </authorList>
    </citation>
    <scope>NUCLEOTIDE SEQUENCE [LARGE SCALE GENOMIC DNA]</scope>
    <source>
        <strain evidence="2 3">CECT 8487</strain>
    </source>
</reference>
<evidence type="ECO:0000256" key="1">
    <source>
        <dbReference type="SAM" id="MobiDB-lite"/>
    </source>
</evidence>
<dbReference type="Pfam" id="PF14559">
    <property type="entry name" value="TPR_19"/>
    <property type="match status" value="1"/>
</dbReference>
<name>A0A3D9HH42_9FLAO</name>
<feature type="region of interest" description="Disordered" evidence="1">
    <location>
        <begin position="159"/>
        <end position="181"/>
    </location>
</feature>
<dbReference type="Proteomes" id="UP000256629">
    <property type="component" value="Unassembled WGS sequence"/>
</dbReference>
<dbReference type="EMBL" id="QRDX01000003">
    <property type="protein sequence ID" value="RED48839.1"/>
    <property type="molecule type" value="Genomic_DNA"/>
</dbReference>
<dbReference type="OrthoDB" id="1122255at2"/>
<gene>
    <name evidence="2" type="ORF">DFQ02_103170</name>
</gene>
<sequence length="193" mass="22384">MKTNLYNLYLFRAIEAYPYELEKAAEALNYALAYDPENVTALCLMAKLQSEQLGDYETAKAFYEKAIASNMDMPDIYPDYSRLLVNNGDYDEAQKLIYFALTIKGIDKAAIQLNQGYLFEALNEFEKAEEALEDSKMFALNNDFVYFIDEVIKRVSKKRKTQNNKNRVKETQEPAKAETSKTNWFQTRLNNLL</sequence>
<dbReference type="AlphaFoldDB" id="A0A3D9HH42"/>
<dbReference type="SUPFAM" id="SSF48452">
    <property type="entry name" value="TPR-like"/>
    <property type="match status" value="1"/>
</dbReference>
<evidence type="ECO:0000313" key="3">
    <source>
        <dbReference type="Proteomes" id="UP000256629"/>
    </source>
</evidence>
<dbReference type="Gene3D" id="1.25.40.10">
    <property type="entry name" value="Tetratricopeptide repeat domain"/>
    <property type="match status" value="1"/>
</dbReference>
<protein>
    <submittedName>
        <fullName evidence="2">Tetratricopeptide repeat protein</fullName>
    </submittedName>
</protein>
<accession>A0A3D9HH42</accession>
<dbReference type="RefSeq" id="WP_116040217.1">
    <property type="nucleotide sequence ID" value="NZ_QRDX01000003.1"/>
</dbReference>